<dbReference type="Proteomes" id="UP000199698">
    <property type="component" value="Unassembled WGS sequence"/>
</dbReference>
<gene>
    <name evidence="1" type="ORF">GA0061080_10558</name>
</gene>
<dbReference type="AlphaFoldDB" id="A0A1C4D0G2"/>
<dbReference type="OrthoDB" id="7058601at2"/>
<organism evidence="1 2">
    <name type="scientific">Gilliamella intestini</name>
    <dbReference type="NCBI Taxonomy" id="1798183"/>
    <lineage>
        <taxon>Bacteria</taxon>
        <taxon>Pseudomonadati</taxon>
        <taxon>Pseudomonadota</taxon>
        <taxon>Gammaproteobacteria</taxon>
        <taxon>Orbales</taxon>
        <taxon>Orbaceae</taxon>
        <taxon>Gilliamella</taxon>
    </lineage>
</organism>
<evidence type="ECO:0000313" key="2">
    <source>
        <dbReference type="Proteomes" id="UP000199698"/>
    </source>
</evidence>
<protein>
    <submittedName>
        <fullName evidence="1">Uncharacterized protein</fullName>
    </submittedName>
</protein>
<dbReference type="EMBL" id="FMBA01000055">
    <property type="protein sequence ID" value="SCC24708.1"/>
    <property type="molecule type" value="Genomic_DNA"/>
</dbReference>
<sequence>MIKFLYINLFIILLPYVAYASDINLAKNNYYMLMKDNLSEQLLQTKEGKLLVTELDNLIFLNQDKIVLWGCDFKQIKESWEDINKQLNQSGFFKDYDNELKKYHLTFRNFIKVYTNNRNSLSNICNSSDHMNIILLDNNNLMIPYEGELIFFKRLSEEQENNINNYHNNVKCLETKRVDMDITDICYYQNMTILDVYNAMSFEPSNLFRKKIKIGEDFSSIYEDDDMKVEVEYKWKGKNKLEIVQYFDGGVTYYTFVNQENRTKLITKLSPD</sequence>
<accession>A0A1C4D0G2</accession>
<reference evidence="2" key="1">
    <citation type="submission" date="2016-08" db="EMBL/GenBank/DDBJ databases">
        <authorList>
            <person name="Varghese N."/>
            <person name="Submissions Spin"/>
        </authorList>
    </citation>
    <scope>NUCLEOTIDE SEQUENCE [LARGE SCALE GENOMIC DNA]</scope>
    <source>
        <strain evidence="2">R-53144</strain>
    </source>
</reference>
<keyword evidence="2" id="KW-1185">Reference proteome</keyword>
<dbReference type="RefSeq" id="WP_091125305.1">
    <property type="nucleotide sequence ID" value="NZ_FMBA01000055.1"/>
</dbReference>
<name>A0A1C4D0G2_9GAMM</name>
<dbReference type="STRING" id="1798183.GA0061080_10558"/>
<proteinExistence type="predicted"/>
<evidence type="ECO:0000313" key="1">
    <source>
        <dbReference type="EMBL" id="SCC24708.1"/>
    </source>
</evidence>